<evidence type="ECO:0000256" key="1">
    <source>
        <dbReference type="ARBA" id="ARBA00004651"/>
    </source>
</evidence>
<dbReference type="AlphaFoldDB" id="A0A1H7KQ60"/>
<evidence type="ECO:0000256" key="5">
    <source>
        <dbReference type="ARBA" id="ARBA00023136"/>
    </source>
</evidence>
<comment type="subcellular location">
    <subcellularLocation>
        <location evidence="1">Cell membrane</location>
        <topology evidence="1">Multi-pass membrane protein</topology>
    </subcellularLocation>
</comment>
<proteinExistence type="predicted"/>
<dbReference type="InterPro" id="IPR005171">
    <property type="entry name" value="Cyt_c_oxidase_su4_prok"/>
</dbReference>
<reference evidence="7 8" key="1">
    <citation type="submission" date="2016-10" db="EMBL/GenBank/DDBJ databases">
        <authorList>
            <person name="de Groot N.N."/>
        </authorList>
    </citation>
    <scope>NUCLEOTIDE SEQUENCE [LARGE SCALE GENOMIC DNA]</scope>
    <source>
        <strain evidence="7 8">JCM 19513</strain>
    </source>
</reference>
<gene>
    <name evidence="7" type="ORF">SAMN05216214_10628</name>
</gene>
<evidence type="ECO:0000313" key="8">
    <source>
        <dbReference type="Proteomes" id="UP000185766"/>
    </source>
</evidence>
<protein>
    <submittedName>
        <fullName evidence="7">Cytochrome C oxidase subunit IV</fullName>
    </submittedName>
</protein>
<keyword evidence="3 6" id="KW-0812">Transmembrane</keyword>
<accession>A0A1H7KQ60</accession>
<organism evidence="7 8">
    <name type="scientific">Atopomonas hussainii</name>
    <dbReference type="NCBI Taxonomy" id="1429083"/>
    <lineage>
        <taxon>Bacteria</taxon>
        <taxon>Pseudomonadati</taxon>
        <taxon>Pseudomonadota</taxon>
        <taxon>Gammaproteobacteria</taxon>
        <taxon>Pseudomonadales</taxon>
        <taxon>Pseudomonadaceae</taxon>
        <taxon>Atopomonas</taxon>
    </lineage>
</organism>
<evidence type="ECO:0000256" key="6">
    <source>
        <dbReference type="SAM" id="Phobius"/>
    </source>
</evidence>
<dbReference type="Pfam" id="PF03626">
    <property type="entry name" value="COX4_pro"/>
    <property type="match status" value="1"/>
</dbReference>
<keyword evidence="2" id="KW-1003">Cell membrane</keyword>
<evidence type="ECO:0000256" key="3">
    <source>
        <dbReference type="ARBA" id="ARBA00022692"/>
    </source>
</evidence>
<name>A0A1H7KQ60_9GAMM</name>
<evidence type="ECO:0000256" key="2">
    <source>
        <dbReference type="ARBA" id="ARBA00022475"/>
    </source>
</evidence>
<keyword evidence="8" id="KW-1185">Reference proteome</keyword>
<keyword evidence="5 6" id="KW-0472">Membrane</keyword>
<dbReference type="Proteomes" id="UP000185766">
    <property type="component" value="Unassembled WGS sequence"/>
</dbReference>
<dbReference type="EMBL" id="FOAS01000006">
    <property type="protein sequence ID" value="SEK88195.1"/>
    <property type="molecule type" value="Genomic_DNA"/>
</dbReference>
<evidence type="ECO:0000313" key="7">
    <source>
        <dbReference type="EMBL" id="SEK88195.1"/>
    </source>
</evidence>
<sequence length="83" mass="9077">MPSRALCVATLCLVLLSVLVLPASGLGAVGWAAWVLLMVLGKSWLISEQFMELRHAPKLWRMALLLWPLLLGLLLVGLWSAAQ</sequence>
<dbReference type="GO" id="GO:0005886">
    <property type="term" value="C:plasma membrane"/>
    <property type="evidence" value="ECO:0007669"/>
    <property type="project" value="UniProtKB-SubCell"/>
</dbReference>
<keyword evidence="4 6" id="KW-1133">Transmembrane helix</keyword>
<dbReference type="STRING" id="1429083.GCA_001885685_00959"/>
<evidence type="ECO:0000256" key="4">
    <source>
        <dbReference type="ARBA" id="ARBA00022989"/>
    </source>
</evidence>
<feature type="transmembrane region" description="Helical" evidence="6">
    <location>
        <begin position="59"/>
        <end position="82"/>
    </location>
</feature>
<dbReference type="RefSeq" id="WP_074866749.1">
    <property type="nucleotide sequence ID" value="NZ_FOAS01000006.1"/>
</dbReference>